<dbReference type="AlphaFoldDB" id="I0HY91"/>
<keyword evidence="4 5" id="KW-0472">Membrane</keyword>
<dbReference type="InterPro" id="IPR021797">
    <property type="entry name" value="Wzy_C_2"/>
</dbReference>
<reference evidence="10 11" key="1">
    <citation type="journal article" date="2012" name="J. Bacteriol.">
        <title>Complete genome sequence of phototrophic betaproteobacterium Rubrivivax gelatinosus IL144.</title>
        <authorList>
            <person name="Nagashima S."/>
            <person name="Kamimura A."/>
            <person name="Shimizu T."/>
            <person name="Nakamura-isaki S."/>
            <person name="Aono E."/>
            <person name="Sakamoto K."/>
            <person name="Ichikawa N."/>
            <person name="Nakazawa H."/>
            <person name="Sekine M."/>
            <person name="Yamazaki S."/>
            <person name="Fujita N."/>
            <person name="Shimada K."/>
            <person name="Hanada S."/>
            <person name="Nagashima K.V.P."/>
        </authorList>
    </citation>
    <scope>NUCLEOTIDE SEQUENCE [LARGE SCALE GENOMIC DNA]</scope>
    <source>
        <strain evidence="11">NBRC 100245 / IL144</strain>
    </source>
</reference>
<evidence type="ECO:0000256" key="6">
    <source>
        <dbReference type="SAM" id="SignalP"/>
    </source>
</evidence>
<comment type="subcellular location">
    <subcellularLocation>
        <location evidence="1">Membrane</location>
        <topology evidence="1">Multi-pass membrane protein</topology>
    </subcellularLocation>
</comment>
<feature type="signal peptide" evidence="6">
    <location>
        <begin position="1"/>
        <end position="26"/>
    </location>
</feature>
<dbReference type="PANTHER" id="PTHR37422">
    <property type="entry name" value="TEICHURONIC ACID BIOSYNTHESIS PROTEIN TUAE"/>
    <property type="match status" value="1"/>
</dbReference>
<gene>
    <name evidence="10" type="ordered locus">RGE_46450</name>
</gene>
<dbReference type="RefSeq" id="WP_014430826.1">
    <property type="nucleotide sequence ID" value="NC_017075.1"/>
</dbReference>
<feature type="transmembrane region" description="Helical" evidence="5">
    <location>
        <begin position="246"/>
        <end position="265"/>
    </location>
</feature>
<keyword evidence="11" id="KW-1185">Reference proteome</keyword>
<feature type="domain" description="Protein glycosylation ligase" evidence="9">
    <location>
        <begin position="162"/>
        <end position="186"/>
    </location>
</feature>
<evidence type="ECO:0000256" key="4">
    <source>
        <dbReference type="ARBA" id="ARBA00023136"/>
    </source>
</evidence>
<evidence type="ECO:0000256" key="2">
    <source>
        <dbReference type="ARBA" id="ARBA00022692"/>
    </source>
</evidence>
<feature type="transmembrane region" description="Helical" evidence="5">
    <location>
        <begin position="65"/>
        <end position="82"/>
    </location>
</feature>
<keyword evidence="3 5" id="KW-1133">Transmembrane helix</keyword>
<dbReference type="Proteomes" id="UP000007883">
    <property type="component" value="Chromosome"/>
</dbReference>
<evidence type="ECO:0000313" key="10">
    <source>
        <dbReference type="EMBL" id="BAL97978.1"/>
    </source>
</evidence>
<evidence type="ECO:0000256" key="1">
    <source>
        <dbReference type="ARBA" id="ARBA00004141"/>
    </source>
</evidence>
<dbReference type="eggNOG" id="COG3307">
    <property type="taxonomic scope" value="Bacteria"/>
</dbReference>
<feature type="transmembrane region" description="Helical" evidence="5">
    <location>
        <begin position="118"/>
        <end position="144"/>
    </location>
</feature>
<dbReference type="Pfam" id="PF11846">
    <property type="entry name" value="Wzy_C_2"/>
    <property type="match status" value="1"/>
</dbReference>
<dbReference type="InterPro" id="IPR051533">
    <property type="entry name" value="WaaL-like"/>
</dbReference>
<evidence type="ECO:0000313" key="11">
    <source>
        <dbReference type="Proteomes" id="UP000007883"/>
    </source>
</evidence>
<feature type="transmembrane region" description="Helical" evidence="5">
    <location>
        <begin position="36"/>
        <end position="53"/>
    </location>
</feature>
<dbReference type="InterPro" id="IPR031726">
    <property type="entry name" value="PglL_A"/>
</dbReference>
<dbReference type="Pfam" id="PF04932">
    <property type="entry name" value="Wzy_C"/>
    <property type="match status" value="1"/>
</dbReference>
<feature type="transmembrane region" description="Helical" evidence="5">
    <location>
        <begin position="342"/>
        <end position="362"/>
    </location>
</feature>
<dbReference type="InterPro" id="IPR007016">
    <property type="entry name" value="O-antigen_ligase-rel_domated"/>
</dbReference>
<feature type="chain" id="PRO_5003628624" description="Polymerase" evidence="6">
    <location>
        <begin position="27"/>
        <end position="585"/>
    </location>
</feature>
<dbReference type="PATRIC" id="fig|983917.3.peg.4526"/>
<feature type="transmembrane region" description="Helical" evidence="5">
    <location>
        <begin position="88"/>
        <end position="106"/>
    </location>
</feature>
<feature type="domain" description="O-antigen ligase-related" evidence="7">
    <location>
        <begin position="206"/>
        <end position="350"/>
    </location>
</feature>
<dbReference type="HOGENOM" id="CLU_466095_0_0_4"/>
<feature type="transmembrane region" description="Helical" evidence="5">
    <location>
        <begin position="436"/>
        <end position="454"/>
    </location>
</feature>
<protein>
    <recommendedName>
        <fullName evidence="12">Polymerase</fullName>
    </recommendedName>
</protein>
<evidence type="ECO:0000259" key="8">
    <source>
        <dbReference type="Pfam" id="PF11846"/>
    </source>
</evidence>
<feature type="transmembrane region" description="Helical" evidence="5">
    <location>
        <begin position="383"/>
        <end position="405"/>
    </location>
</feature>
<evidence type="ECO:0000259" key="7">
    <source>
        <dbReference type="Pfam" id="PF04932"/>
    </source>
</evidence>
<accession>I0HY91</accession>
<dbReference type="STRING" id="983917.RGE_46450"/>
<keyword evidence="2 5" id="KW-0812">Transmembrane</keyword>
<evidence type="ECO:0008006" key="12">
    <source>
        <dbReference type="Google" id="ProtNLM"/>
    </source>
</evidence>
<dbReference type="PANTHER" id="PTHR37422:SF21">
    <property type="entry name" value="EXOQ-LIKE PROTEIN"/>
    <property type="match status" value="1"/>
</dbReference>
<name>I0HY91_RUBGI</name>
<evidence type="ECO:0000256" key="3">
    <source>
        <dbReference type="ARBA" id="ARBA00022989"/>
    </source>
</evidence>
<feature type="domain" description="Virulence factor membrane-bound polymerase C-terminal" evidence="8">
    <location>
        <begin position="383"/>
        <end position="542"/>
    </location>
</feature>
<dbReference type="GO" id="GO:0016020">
    <property type="term" value="C:membrane"/>
    <property type="evidence" value="ECO:0007669"/>
    <property type="project" value="UniProtKB-SubCell"/>
</dbReference>
<proteinExistence type="predicted"/>
<organism evidence="10 11">
    <name type="scientific">Rubrivivax gelatinosus (strain NBRC 100245 / IL144)</name>
    <dbReference type="NCBI Taxonomy" id="983917"/>
    <lineage>
        <taxon>Bacteria</taxon>
        <taxon>Pseudomonadati</taxon>
        <taxon>Pseudomonadota</taxon>
        <taxon>Betaproteobacteria</taxon>
        <taxon>Burkholderiales</taxon>
        <taxon>Sphaerotilaceae</taxon>
        <taxon>Rubrivivax</taxon>
    </lineage>
</organism>
<dbReference type="EMBL" id="AP012320">
    <property type="protein sequence ID" value="BAL97978.1"/>
    <property type="molecule type" value="Genomic_DNA"/>
</dbReference>
<keyword evidence="6" id="KW-0732">Signal</keyword>
<sequence length="585" mass="62635">MPAASPAFIAHVALALLAACAPSLLAYNVSPSPTFLNQALAIALWGLFVAATAPRVGSDRRGAGPLKAALLVVLAGVCWSWSRALPTSIALSAIGILLAALVMVSGGAAAQSRADPRAVFAAFCIGWAAAGVFNVAIALVQVFAPDWADGQWIARSGIPGRAVGNLRQPNHLSSLLLWSAIAVIALVELYRDARASRLLRAAGAALFAALIFAVVLTASRTGFVGVLLLALWGVLDRRLARSTRLLLLAAPLVYLVGWLAMAEWARLSQHVFGGEARLAENDLSSSRVRIWLNTLELIRRQPWGGVGFGEFNFAWSLTPFPDRPVAFFDHSHNLVLQLAVELGVPAAALVMALLLWALWAAARLAFRPGRDGEAEGGGIERRAAWVMVLMIGLHSLLEYPLWYAYFLLPAAWAWGFALARRRGPAMPHGWPQPTQWAGGLALVVGATLAVVDYLPVTRIFSSAPDSPPLVERIAVGQRSLLFAYHADYAAATTGLVPGPDAMQPFEGATHHLLDTRLMTAWANALAAHGELDAARHIAERLREFRNPASRDFFAACDAVAAGAAGAPFQCQAPQRVPDWREFFRP</sequence>
<evidence type="ECO:0000256" key="5">
    <source>
        <dbReference type="SAM" id="Phobius"/>
    </source>
</evidence>
<dbReference type="KEGG" id="rge:RGE_46450"/>
<dbReference type="Pfam" id="PF15864">
    <property type="entry name" value="PglL_A"/>
    <property type="match status" value="1"/>
</dbReference>
<evidence type="ECO:0000259" key="9">
    <source>
        <dbReference type="Pfam" id="PF15864"/>
    </source>
</evidence>